<gene>
    <name evidence="3" type="ORF">D7024_09215</name>
</gene>
<evidence type="ECO:0000256" key="1">
    <source>
        <dbReference type="ARBA" id="ARBA00023002"/>
    </source>
</evidence>
<keyword evidence="1" id="KW-0560">Oxidoreductase</keyword>
<protein>
    <submittedName>
        <fullName evidence="3">Heterodisulfide reductase</fullName>
    </submittedName>
</protein>
<dbReference type="InterPro" id="IPR004017">
    <property type="entry name" value="Cys_rich_dom"/>
</dbReference>
<name>A0A494WW19_9FIRM</name>
<evidence type="ECO:0000313" key="3">
    <source>
        <dbReference type="EMBL" id="RKO67113.1"/>
    </source>
</evidence>
<dbReference type="AlphaFoldDB" id="A0A494WW19"/>
<dbReference type="Proteomes" id="UP000271256">
    <property type="component" value="Unassembled WGS sequence"/>
</dbReference>
<evidence type="ECO:0000313" key="4">
    <source>
        <dbReference type="Proteomes" id="UP000271256"/>
    </source>
</evidence>
<dbReference type="PANTHER" id="PTHR42947">
    <property type="entry name" value="COB--COM HETERODISULFIDE REDUCTASE SUBUNIT B 1"/>
    <property type="match status" value="1"/>
</dbReference>
<evidence type="ECO:0000259" key="2">
    <source>
        <dbReference type="Pfam" id="PF02754"/>
    </source>
</evidence>
<dbReference type="PANTHER" id="PTHR42947:SF1">
    <property type="entry name" value="COB--COM HETERODISULFIDE REDUCTASE SUBUNIT B 1"/>
    <property type="match status" value="1"/>
</dbReference>
<feature type="domain" description="Cysteine-rich" evidence="2">
    <location>
        <begin position="148"/>
        <end position="242"/>
    </location>
</feature>
<dbReference type="Pfam" id="PF02754">
    <property type="entry name" value="CCG"/>
    <property type="match status" value="2"/>
</dbReference>
<dbReference type="RefSeq" id="WP_121451527.1">
    <property type="nucleotide sequence ID" value="NZ_RBWE01000001.1"/>
</dbReference>
<dbReference type="InterPro" id="IPR051278">
    <property type="entry name" value="HdrB/HdrD_reductase"/>
</dbReference>
<feature type="domain" description="Cysteine-rich" evidence="2">
    <location>
        <begin position="3"/>
        <end position="85"/>
    </location>
</feature>
<proteinExistence type="predicted"/>
<keyword evidence="4" id="KW-1185">Reference proteome</keyword>
<dbReference type="OrthoDB" id="9777685at2"/>
<organism evidence="3 4">
    <name type="scientific">Desulfofundulus salinus</name>
    <dbReference type="NCBI Taxonomy" id="2419843"/>
    <lineage>
        <taxon>Bacteria</taxon>
        <taxon>Bacillati</taxon>
        <taxon>Bacillota</taxon>
        <taxon>Clostridia</taxon>
        <taxon>Eubacteriales</taxon>
        <taxon>Peptococcaceae</taxon>
        <taxon>Desulfofundulus</taxon>
    </lineage>
</organism>
<reference evidence="3 4" key="1">
    <citation type="submission" date="2018-10" db="EMBL/GenBank/DDBJ databases">
        <authorList>
            <person name="Grouzdev D.S."/>
            <person name="Krutkina M.S."/>
            <person name="Tourova T.P."/>
            <person name="Nazina T.N."/>
        </authorList>
    </citation>
    <scope>NUCLEOTIDE SEQUENCE [LARGE SCALE GENOMIC DNA]</scope>
    <source>
        <strain evidence="3 4">435</strain>
    </source>
</reference>
<dbReference type="Gene3D" id="1.20.1050.140">
    <property type="match status" value="1"/>
</dbReference>
<comment type="caution">
    <text evidence="3">The sequence shown here is derived from an EMBL/GenBank/DDBJ whole genome shotgun (WGS) entry which is preliminary data.</text>
</comment>
<dbReference type="GO" id="GO:0016491">
    <property type="term" value="F:oxidoreductase activity"/>
    <property type="evidence" value="ECO:0007669"/>
    <property type="project" value="UniProtKB-KW"/>
</dbReference>
<sequence>MKVGFFVGCNTAFNRPDLEQAVRYAFPALGIELDNLEGQSCCPSWGTMPSVDVVGWCAVGARNHTIAEEKGLDIVTVCGSCYGSLAESKYKMDTHPEIKAQVNEILKDIGREYKGTSNVRLAFYYLYHELGPDKIKEAVKHKLDGLTVALQPGCHTLWPSKVYYDKEEDPFHPKVLKEMCEALGATVGHYTRLIDCCGMGAMRSTDMEKSLKLVEKKLISMKNEVNPDLIVTGCSSCLIQFDTAQELLRSGKKINFEIPVLHIMQVLALCLGADPERVTGLAKTDVRRVVNRILEGL</sequence>
<accession>A0A494WW19</accession>
<dbReference type="EMBL" id="RBWE01000001">
    <property type="protein sequence ID" value="RKO67113.1"/>
    <property type="molecule type" value="Genomic_DNA"/>
</dbReference>